<evidence type="ECO:0000313" key="3">
    <source>
        <dbReference type="EMBL" id="GEC03201.1"/>
    </source>
</evidence>
<gene>
    <name evidence="3" type="ORF">SSP24_08560</name>
</gene>
<comment type="caution">
    <text evidence="3">The sequence shown here is derived from an EMBL/GenBank/DDBJ whole genome shotgun (WGS) entry which is preliminary data.</text>
</comment>
<dbReference type="Gene3D" id="3.60.10.10">
    <property type="entry name" value="Endonuclease/exonuclease/phosphatase"/>
    <property type="match status" value="1"/>
</dbReference>
<feature type="domain" description="Endonuclease/exonuclease/phosphatase" evidence="2">
    <location>
        <begin position="104"/>
        <end position="306"/>
    </location>
</feature>
<evidence type="ECO:0000256" key="1">
    <source>
        <dbReference type="SAM" id="Phobius"/>
    </source>
</evidence>
<dbReference type="SUPFAM" id="SSF56219">
    <property type="entry name" value="DNase I-like"/>
    <property type="match status" value="1"/>
</dbReference>
<evidence type="ECO:0000259" key="2">
    <source>
        <dbReference type="Pfam" id="PF03372"/>
    </source>
</evidence>
<dbReference type="Pfam" id="PF03372">
    <property type="entry name" value="Exo_endo_phos"/>
    <property type="match status" value="1"/>
</dbReference>
<feature type="transmembrane region" description="Helical" evidence="1">
    <location>
        <begin position="48"/>
        <end position="64"/>
    </location>
</feature>
<dbReference type="GO" id="GO:0003824">
    <property type="term" value="F:catalytic activity"/>
    <property type="evidence" value="ECO:0007669"/>
    <property type="project" value="InterPro"/>
</dbReference>
<reference evidence="3 4" key="1">
    <citation type="submission" date="2019-06" db="EMBL/GenBank/DDBJ databases">
        <title>Whole genome shotgun sequence of Streptomyces spinoverrucosus NBRC 14228.</title>
        <authorList>
            <person name="Hosoyama A."/>
            <person name="Uohara A."/>
            <person name="Ohji S."/>
            <person name="Ichikawa N."/>
        </authorList>
    </citation>
    <scope>NUCLEOTIDE SEQUENCE [LARGE SCALE GENOMIC DNA]</scope>
    <source>
        <strain evidence="3 4">NBRC 14228</strain>
    </source>
</reference>
<dbReference type="InterPro" id="IPR036691">
    <property type="entry name" value="Endo/exonu/phosph_ase_sf"/>
</dbReference>
<dbReference type="EMBL" id="BJND01000006">
    <property type="protein sequence ID" value="GEC03201.1"/>
    <property type="molecule type" value="Genomic_DNA"/>
</dbReference>
<keyword evidence="1" id="KW-0812">Transmembrane</keyword>
<dbReference type="InterPro" id="IPR005135">
    <property type="entry name" value="Endo/exonuclease/phosphatase"/>
</dbReference>
<sequence length="371" mass="39435">MVRFLKRTAWTRGRVTAILALLVALLLLFPSLVPSALGNPGGLIENFLPWLGVPILPLLALAVLRRSASALSAVLVAVVVWVAVFGPSLLPRDPGAHDLTVVQHNVSDVNRDPAATARTLIDADPDLIALEELTRRALPAYERALRGPYPHHVVVGTVGLWSRYPLTETAAADIRPGAITGEWSRGLRAVVRVAPQRDIAVYVAHLPSVRIRPGSGFDTRWRDESAALLGEKIADEDSTTVILAGDLNGTTRDRGLTPLTSQLDSAAEDFEFSWPTAFPVARIDQVMTRGAAVVDVRTLPETGSDHLPVVARIRLGGERSHAAACHPGAGAVQPGPCHPLGHPCPTTATAGQIVATTCSAKSAGTSRPIRR</sequence>
<keyword evidence="1" id="KW-1133">Transmembrane helix</keyword>
<name>A0A4Y3VCA5_9ACTN</name>
<organism evidence="3 4">
    <name type="scientific">Streptomyces spinoverrucosus</name>
    <dbReference type="NCBI Taxonomy" id="284043"/>
    <lineage>
        <taxon>Bacteria</taxon>
        <taxon>Bacillati</taxon>
        <taxon>Actinomycetota</taxon>
        <taxon>Actinomycetes</taxon>
        <taxon>Kitasatosporales</taxon>
        <taxon>Streptomycetaceae</taxon>
        <taxon>Streptomyces</taxon>
    </lineage>
</organism>
<dbReference type="Proteomes" id="UP000317881">
    <property type="component" value="Unassembled WGS sequence"/>
</dbReference>
<proteinExistence type="predicted"/>
<protein>
    <recommendedName>
        <fullName evidence="2">Endonuclease/exonuclease/phosphatase domain-containing protein</fullName>
    </recommendedName>
</protein>
<dbReference type="AlphaFoldDB" id="A0A4Y3VCA5"/>
<accession>A0A4Y3VCA5</accession>
<keyword evidence="1" id="KW-0472">Membrane</keyword>
<feature type="transmembrane region" description="Helical" evidence="1">
    <location>
        <begin position="71"/>
        <end position="90"/>
    </location>
</feature>
<evidence type="ECO:0000313" key="4">
    <source>
        <dbReference type="Proteomes" id="UP000317881"/>
    </source>
</evidence>
<keyword evidence="4" id="KW-1185">Reference proteome</keyword>